<dbReference type="PROSITE" id="PS50005">
    <property type="entry name" value="TPR"/>
    <property type="match status" value="1"/>
</dbReference>
<evidence type="ECO:0000256" key="3">
    <source>
        <dbReference type="PROSITE-ProRule" id="PRU00339"/>
    </source>
</evidence>
<dbReference type="PANTHER" id="PTHR45663:SF11">
    <property type="entry name" value="GEO12009P1"/>
    <property type="match status" value="1"/>
</dbReference>
<comment type="similarity">
    <text evidence="1">Belongs to the thioredoxin family.</text>
</comment>
<keyword evidence="3" id="KW-0802">TPR repeat</keyword>
<proteinExistence type="inferred from homology"/>
<keyword evidence="6" id="KW-1185">Reference proteome</keyword>
<dbReference type="Pfam" id="PF00085">
    <property type="entry name" value="Thioredoxin"/>
    <property type="match status" value="1"/>
</dbReference>
<organism evidence="5 6">
    <name type="scientific">Propioniciclava flava</name>
    <dbReference type="NCBI Taxonomy" id="2072026"/>
    <lineage>
        <taxon>Bacteria</taxon>
        <taxon>Bacillati</taxon>
        <taxon>Actinomycetota</taxon>
        <taxon>Actinomycetes</taxon>
        <taxon>Propionibacteriales</taxon>
        <taxon>Propionibacteriaceae</taxon>
        <taxon>Propioniciclava</taxon>
    </lineage>
</organism>
<dbReference type="GO" id="GO:0005737">
    <property type="term" value="C:cytoplasm"/>
    <property type="evidence" value="ECO:0007669"/>
    <property type="project" value="TreeGrafter"/>
</dbReference>
<dbReference type="Gene3D" id="1.25.40.10">
    <property type="entry name" value="Tetratricopeptide repeat domain"/>
    <property type="match status" value="1"/>
</dbReference>
<comment type="caution">
    <text evidence="5">The sequence shown here is derived from an EMBL/GenBank/DDBJ whole genome shotgun (WGS) entry which is preliminary data.</text>
</comment>
<dbReference type="AlphaFoldDB" id="A0A4Q2EJ43"/>
<dbReference type="EMBL" id="PPCV01000001">
    <property type="protein sequence ID" value="RXW33617.1"/>
    <property type="molecule type" value="Genomic_DNA"/>
</dbReference>
<protein>
    <submittedName>
        <fullName evidence="5">Co-chaperone YbbN</fullName>
    </submittedName>
</protein>
<evidence type="ECO:0000259" key="4">
    <source>
        <dbReference type="Pfam" id="PF00085"/>
    </source>
</evidence>
<reference evidence="5 6" key="1">
    <citation type="submission" date="2018-01" db="EMBL/GenBank/DDBJ databases">
        <title>Lactibacter flavus gen. nov., sp. nov., a novel bacterium of the family Propionibacteriaceae isolated from raw milk and dairy products.</title>
        <authorList>
            <person name="Wenning M."/>
            <person name="Breitenwieser F."/>
            <person name="Huptas C."/>
            <person name="von Neubeck M."/>
            <person name="Busse H.-J."/>
            <person name="Scherer S."/>
        </authorList>
    </citation>
    <scope>NUCLEOTIDE SEQUENCE [LARGE SCALE GENOMIC DNA]</scope>
    <source>
        <strain evidence="5 6">VG341</strain>
    </source>
</reference>
<dbReference type="InterPro" id="IPR011990">
    <property type="entry name" value="TPR-like_helical_dom_sf"/>
</dbReference>
<feature type="domain" description="Thioredoxin" evidence="4">
    <location>
        <begin position="30"/>
        <end position="124"/>
    </location>
</feature>
<keyword evidence="2" id="KW-0676">Redox-active center</keyword>
<dbReference type="OrthoDB" id="5181746at2"/>
<dbReference type="InterPro" id="IPR019734">
    <property type="entry name" value="TPR_rpt"/>
</dbReference>
<evidence type="ECO:0000313" key="6">
    <source>
        <dbReference type="Proteomes" id="UP000290624"/>
    </source>
</evidence>
<evidence type="ECO:0000256" key="2">
    <source>
        <dbReference type="ARBA" id="ARBA00023284"/>
    </source>
</evidence>
<dbReference type="Gene3D" id="3.40.30.10">
    <property type="entry name" value="Glutaredoxin"/>
    <property type="match status" value="1"/>
</dbReference>
<name>A0A4Q2EJ43_9ACTN</name>
<dbReference type="InterPro" id="IPR036249">
    <property type="entry name" value="Thioredoxin-like_sf"/>
</dbReference>
<dbReference type="SUPFAM" id="SSF52833">
    <property type="entry name" value="Thioredoxin-like"/>
    <property type="match status" value="1"/>
</dbReference>
<dbReference type="Proteomes" id="UP000290624">
    <property type="component" value="Unassembled WGS sequence"/>
</dbReference>
<sequence>MSSMPLRGGAIDLSALKPTPPPPPGASWVVEADDQSFESVLGLSMQHPLVLEFWSSRAPDPQFAATLTELANEAAGAYLLVRIDVDRAPTIAQALQIQSVPLVVGVLGGQLAPLFQGTTDKATAKGAIDQLLQVAATNGVSGKAQPVVDPNAAQAAGPDPRFDAADAALERGDFAAAVEEFDKLLEANPADSEAAAGRAQAALMVRLGGANPAEVKAKADADPADVDAQLAMADLELASGNVAPAFARIIEAIRLTVGDDRERARKRLLELFETVGASDPAVLKARRDLTSALF</sequence>
<evidence type="ECO:0000313" key="5">
    <source>
        <dbReference type="EMBL" id="RXW33617.1"/>
    </source>
</evidence>
<evidence type="ECO:0000256" key="1">
    <source>
        <dbReference type="ARBA" id="ARBA00008987"/>
    </source>
</evidence>
<feature type="repeat" description="TPR" evidence="3">
    <location>
        <begin position="158"/>
        <end position="191"/>
    </location>
</feature>
<dbReference type="SUPFAM" id="SSF48452">
    <property type="entry name" value="TPR-like"/>
    <property type="match status" value="1"/>
</dbReference>
<gene>
    <name evidence="5" type="ORF">C1706_02390</name>
</gene>
<dbReference type="PANTHER" id="PTHR45663">
    <property type="entry name" value="GEO12009P1"/>
    <property type="match status" value="1"/>
</dbReference>
<dbReference type="GO" id="GO:0006950">
    <property type="term" value="P:response to stress"/>
    <property type="evidence" value="ECO:0007669"/>
    <property type="project" value="UniProtKB-ARBA"/>
</dbReference>
<dbReference type="RefSeq" id="WP_129457586.1">
    <property type="nucleotide sequence ID" value="NZ_PPCV01000001.1"/>
</dbReference>
<dbReference type="GO" id="GO:0015035">
    <property type="term" value="F:protein-disulfide reductase activity"/>
    <property type="evidence" value="ECO:0007669"/>
    <property type="project" value="TreeGrafter"/>
</dbReference>
<accession>A0A4Q2EJ43</accession>
<dbReference type="Pfam" id="PF14561">
    <property type="entry name" value="TPR_20"/>
    <property type="match status" value="1"/>
</dbReference>
<dbReference type="InterPro" id="IPR013766">
    <property type="entry name" value="Thioredoxin_domain"/>
</dbReference>